<dbReference type="PROSITE" id="PS50846">
    <property type="entry name" value="HMA_2"/>
    <property type="match status" value="1"/>
</dbReference>
<dbReference type="SUPFAM" id="SSF55008">
    <property type="entry name" value="HMA, heavy metal-associated domain"/>
    <property type="match status" value="1"/>
</dbReference>
<evidence type="ECO:0000313" key="3">
    <source>
        <dbReference type="EMBL" id="PIU69279.1"/>
    </source>
</evidence>
<keyword evidence="1" id="KW-0479">Metal-binding</keyword>
<evidence type="ECO:0000259" key="2">
    <source>
        <dbReference type="PROSITE" id="PS50846"/>
    </source>
</evidence>
<evidence type="ECO:0000256" key="1">
    <source>
        <dbReference type="ARBA" id="ARBA00022723"/>
    </source>
</evidence>
<dbReference type="PRINTS" id="PR00942">
    <property type="entry name" value="CUATPASEI"/>
</dbReference>
<dbReference type="InterPro" id="IPR017969">
    <property type="entry name" value="Heavy-metal-associated_CS"/>
</dbReference>
<feature type="domain" description="HMA" evidence="2">
    <location>
        <begin position="2"/>
        <end position="68"/>
    </location>
</feature>
<dbReference type="GO" id="GO:0046872">
    <property type="term" value="F:metal ion binding"/>
    <property type="evidence" value="ECO:0007669"/>
    <property type="project" value="UniProtKB-KW"/>
</dbReference>
<dbReference type="AlphaFoldDB" id="A0A2M7APF9"/>
<name>A0A2M7APF9_UNCKA</name>
<dbReference type="FunFam" id="3.30.70.100:FF:000005">
    <property type="entry name" value="Copper-exporting P-type ATPase A"/>
    <property type="match status" value="1"/>
</dbReference>
<protein>
    <recommendedName>
        <fullName evidence="2">HMA domain-containing protein</fullName>
    </recommendedName>
</protein>
<gene>
    <name evidence="3" type="ORF">COS81_00500</name>
</gene>
<comment type="caution">
    <text evidence="3">The sequence shown here is derived from an EMBL/GenBank/DDBJ whole genome shotgun (WGS) entry which is preliminary data.</text>
</comment>
<dbReference type="PANTHER" id="PTHR46594:SF4">
    <property type="entry name" value="P-TYPE CATION-TRANSPORTING ATPASE"/>
    <property type="match status" value="1"/>
</dbReference>
<dbReference type="PROSITE" id="PS01047">
    <property type="entry name" value="HMA_1"/>
    <property type="match status" value="1"/>
</dbReference>
<accession>A0A2M7APF9</accession>
<dbReference type="Proteomes" id="UP000229916">
    <property type="component" value="Unassembled WGS sequence"/>
</dbReference>
<feature type="non-terminal residue" evidence="3">
    <location>
        <position position="78"/>
    </location>
</feature>
<dbReference type="PANTHER" id="PTHR46594">
    <property type="entry name" value="P-TYPE CATION-TRANSPORTING ATPASE"/>
    <property type="match status" value="1"/>
</dbReference>
<reference evidence="4" key="1">
    <citation type="submission" date="2017-09" db="EMBL/GenBank/DDBJ databases">
        <title>Depth-based differentiation of microbial function through sediment-hosted aquifers and enrichment of novel symbionts in the deep terrestrial subsurface.</title>
        <authorList>
            <person name="Probst A.J."/>
            <person name="Ladd B."/>
            <person name="Jarett J.K."/>
            <person name="Geller-Mcgrath D.E."/>
            <person name="Sieber C.M.K."/>
            <person name="Emerson J.B."/>
            <person name="Anantharaman K."/>
            <person name="Thomas B.C."/>
            <person name="Malmstrom R."/>
            <person name="Stieglmeier M."/>
            <person name="Klingl A."/>
            <person name="Woyke T."/>
            <person name="Ryan C.M."/>
            <person name="Banfield J.F."/>
        </authorList>
    </citation>
    <scope>NUCLEOTIDE SEQUENCE [LARGE SCALE GENOMIC DNA]</scope>
</reference>
<dbReference type="InterPro" id="IPR006121">
    <property type="entry name" value="HMA_dom"/>
</dbReference>
<organism evidence="3 4">
    <name type="scientific">candidate division WWE3 bacterium CG06_land_8_20_14_3_00_42_16</name>
    <dbReference type="NCBI Taxonomy" id="1975083"/>
    <lineage>
        <taxon>Bacteria</taxon>
        <taxon>Katanobacteria</taxon>
    </lineage>
</organism>
<dbReference type="CDD" id="cd00371">
    <property type="entry name" value="HMA"/>
    <property type="match status" value="1"/>
</dbReference>
<dbReference type="Pfam" id="PF00403">
    <property type="entry name" value="HMA"/>
    <property type="match status" value="1"/>
</dbReference>
<dbReference type="Gene3D" id="3.30.70.100">
    <property type="match status" value="1"/>
</dbReference>
<dbReference type="EMBL" id="PEWD01000009">
    <property type="protein sequence ID" value="PIU69279.1"/>
    <property type="molecule type" value="Genomic_DNA"/>
</dbReference>
<proteinExistence type="predicted"/>
<dbReference type="InterPro" id="IPR036163">
    <property type="entry name" value="HMA_dom_sf"/>
</dbReference>
<sequence>MQKTILKISGMHCASCGAIIENALKKERGIKSINVNFATEKAYLEFDSIEISIAQIQKIIEKLGYKATEETASAQGGS</sequence>
<evidence type="ECO:0000313" key="4">
    <source>
        <dbReference type="Proteomes" id="UP000229916"/>
    </source>
</evidence>